<dbReference type="InterPro" id="IPR005546">
    <property type="entry name" value="Autotransporte_beta"/>
</dbReference>
<keyword evidence="1" id="KW-0732">Signal</keyword>
<dbReference type="NCBIfam" id="TIGR01414">
    <property type="entry name" value="autotrans_barl"/>
    <property type="match status" value="1"/>
</dbReference>
<dbReference type="Pfam" id="PF03797">
    <property type="entry name" value="Autotransporter"/>
    <property type="match status" value="1"/>
</dbReference>
<comment type="caution">
    <text evidence="3">The sequence shown here is derived from an EMBL/GenBank/DDBJ whole genome shotgun (WGS) entry which is preliminary data.</text>
</comment>
<dbReference type="PANTHER" id="PTHR35037">
    <property type="entry name" value="C-TERMINAL REGION OF AIDA-LIKE PROTEIN"/>
    <property type="match status" value="1"/>
</dbReference>
<dbReference type="InterPro" id="IPR013425">
    <property type="entry name" value="Autotrns_rpt"/>
</dbReference>
<dbReference type="SMART" id="SM00869">
    <property type="entry name" value="Autotransporter"/>
    <property type="match status" value="1"/>
</dbReference>
<dbReference type="InterPro" id="IPR006315">
    <property type="entry name" value="OM_autotransptr_brl_dom"/>
</dbReference>
<dbReference type="Gene3D" id="2.160.20.20">
    <property type="match status" value="2"/>
</dbReference>
<evidence type="ECO:0000256" key="1">
    <source>
        <dbReference type="ARBA" id="ARBA00022729"/>
    </source>
</evidence>
<evidence type="ECO:0000259" key="2">
    <source>
        <dbReference type="PROSITE" id="PS51208"/>
    </source>
</evidence>
<dbReference type="InterPro" id="IPR036709">
    <property type="entry name" value="Autotransporte_beta_dom_sf"/>
</dbReference>
<dbReference type="PROSITE" id="PS51208">
    <property type="entry name" value="AUTOTRANSPORTER"/>
    <property type="match status" value="1"/>
</dbReference>
<dbReference type="InterPro" id="IPR051551">
    <property type="entry name" value="Autotransporter_adhesion"/>
</dbReference>
<dbReference type="Proteomes" id="UP001596150">
    <property type="component" value="Unassembled WGS sequence"/>
</dbReference>
<dbReference type="InterPro" id="IPR012332">
    <property type="entry name" value="Autotransporter_pectin_lyase_C"/>
</dbReference>
<dbReference type="NCBIfam" id="TIGR02601">
    <property type="entry name" value="autotrns_rpt"/>
    <property type="match status" value="5"/>
</dbReference>
<dbReference type="Gene3D" id="2.40.128.130">
    <property type="entry name" value="Autotransporter beta-domain"/>
    <property type="match status" value="1"/>
</dbReference>
<accession>A0ABW0PXJ5</accession>
<gene>
    <name evidence="3" type="ORF">ACFPP9_13840</name>
</gene>
<dbReference type="Pfam" id="PF12951">
    <property type="entry name" value="PATR"/>
    <property type="match status" value="7"/>
</dbReference>
<dbReference type="EMBL" id="JBHSML010000004">
    <property type="protein sequence ID" value="MFC5516863.1"/>
    <property type="molecule type" value="Genomic_DNA"/>
</dbReference>
<reference evidence="4" key="1">
    <citation type="journal article" date="2019" name="Int. J. Syst. Evol. Microbiol.">
        <title>The Global Catalogue of Microorganisms (GCM) 10K type strain sequencing project: providing services to taxonomists for standard genome sequencing and annotation.</title>
        <authorList>
            <consortium name="The Broad Institute Genomics Platform"/>
            <consortium name="The Broad Institute Genome Sequencing Center for Infectious Disease"/>
            <person name="Wu L."/>
            <person name="Ma J."/>
        </authorList>
    </citation>
    <scope>NUCLEOTIDE SEQUENCE [LARGE SCALE GENOMIC DNA]</scope>
    <source>
        <strain evidence="4">KACC 12633</strain>
    </source>
</reference>
<dbReference type="InterPro" id="IPR011050">
    <property type="entry name" value="Pectin_lyase_fold/virulence"/>
</dbReference>
<dbReference type="PANTHER" id="PTHR35037:SF3">
    <property type="entry name" value="C-TERMINAL REGION OF AIDA-LIKE PROTEIN"/>
    <property type="match status" value="1"/>
</dbReference>
<protein>
    <submittedName>
        <fullName evidence="3">Autotransporter domain-containing protein</fullName>
    </submittedName>
</protein>
<dbReference type="SUPFAM" id="SSF103515">
    <property type="entry name" value="Autotransporter"/>
    <property type="match status" value="1"/>
</dbReference>
<name>A0ABW0PXJ5_9HYPH</name>
<dbReference type="RefSeq" id="WP_266346401.1">
    <property type="nucleotide sequence ID" value="NZ_JAPKNH010000017.1"/>
</dbReference>
<evidence type="ECO:0000313" key="4">
    <source>
        <dbReference type="Proteomes" id="UP001596150"/>
    </source>
</evidence>
<keyword evidence="4" id="KW-1185">Reference proteome</keyword>
<dbReference type="SUPFAM" id="SSF51126">
    <property type="entry name" value="Pectin lyase-like"/>
    <property type="match status" value="2"/>
</dbReference>
<feature type="domain" description="Autotransporter" evidence="2">
    <location>
        <begin position="1156"/>
        <end position="1428"/>
    </location>
</feature>
<evidence type="ECO:0000313" key="3">
    <source>
        <dbReference type="EMBL" id="MFC5516863.1"/>
    </source>
</evidence>
<proteinExistence type="predicted"/>
<organism evidence="3 4">
    <name type="scientific">Kaistia terrae</name>
    <dbReference type="NCBI Taxonomy" id="537017"/>
    <lineage>
        <taxon>Bacteria</taxon>
        <taxon>Pseudomonadati</taxon>
        <taxon>Pseudomonadota</taxon>
        <taxon>Alphaproteobacteria</taxon>
        <taxon>Hyphomicrobiales</taxon>
        <taxon>Kaistiaceae</taxon>
        <taxon>Kaistia</taxon>
    </lineage>
</organism>
<sequence>MDSETIQRGGERVTARRATFAGVLRHVNPRNSISSFACVMLLALGVSAYTAPAFAHEYHVSSEAGLRSALGMATFGDSITFTSDITITSDLPVIYKSLTINGNGKTLSGGGTARAFNVYADTNLFPDRRVALEINDLTIADAKVVGGKGGDSSRLDQQNNTFVSGAGGGGGGLGGGLYVGAGADVTLTNVNFSNNLAKGGDGGSFKIQAGGGGGGGGGTRGDGGEPLAFGHGGYGGAGYGGAGRGGDGASSNLGGGGAYPAQNGGIGGGGGGAGTSNGPAGNGGIGGGGGGNSSGGKFGDAGQGGFGGIGGGHGALWVDAQNRQDAGGGGGGGGVGGAIFVESSGSLVLKGNLTIAGNQVAGGAGGGAHGQAGTGAITGIFLQGSGMLTLAPGAGQVQRISDEIGTETGVAGAGGDYYLYKEGEGTTILTGRNRFTDLIQIEAGTLQGNATSLSADIENNATLIFDQSVGGTYAYNIAGTGILFKEGAGTLTLTGNNTYTGRTGIRDGTLILGSSTALHLSSLVTLDGGMLGVENTTFSLGNKVEIFEETVRPSGFYAGTGGRLEVNGVVSGGHLTKTGAGDVALNASNTFDGATVAGGRLLFSTDANLGAALGTIILDGGYIGTTSSAPGGQTIQRSLELASNGGIDVAQNTLIWGGQISGNGTFVKTGEGTLRLTNANTYSGGTAILGGTLRVTADNGLGKAKTALNIAGGTLWASTGFQSDRPVTLGIDGGAFRVSDGEILTLSGEIGGGGLIKYGEGTLELRGESNTYTGPNTIYAGTLAGQSNTIRGDVAFVQDSENPDPGVLLFNQTTDGTFEYSITGGGSLVKDGAATLTLAGVSRYTGGTTVNAGTLKGSTVSLQGDILNNSALVFDQSFDGSHIGELSGSGTLTKQGTGRVALTGQDSAGGGTVINGGTLAVNGKLTSNVTVNKGGTLAGAGNVVGNIDVNGGSIAPGNSIGTVHISGDLTMAAGSDYYIEINGAESDRIDVDGTATILSSRFEIARYGTANAPVLPGKTYTILTTGGGLTVQSPTVAVADFPFISFELSEDGFNGYLTTARSDERFADYAATPNEIAVANALDAAAGSAAWQQVVGASEAQAEAAFSSLANASIHASALGVLSEQSHFLRDALNDRLRGAIGGKASPAAAGVTTVPSGTAYAIWGRALGSWGSADGDGNTADISSSIGGMISGVDVTVDDAWRFGIAGGYSQTSFSSSDIAASGSSDSYHLALYAGWQDVSGLALRGGAAYSWNKIDTTRHVAVVGLAGPTEASYDAPTAQVFGEAAYKFAYGAAALEPFANLAYVHIDGDINETGTAAMAGSSELDTTYTTVGLRASAALAAGLTVRGTLGWRHAFGDVTPEATLGFQPGAAAFSLAGVPIAENALVTELGVDFAVSENATLGLSYSGQYATDAYENSAQANFSLKF</sequence>